<dbReference type="InterPro" id="IPR004193">
    <property type="entry name" value="Glyco_hydro_13_N"/>
</dbReference>
<dbReference type="CDD" id="cd02855">
    <property type="entry name" value="E_set_GBE_prok_N"/>
    <property type="match status" value="1"/>
</dbReference>
<accession>A0A3S3AH00</accession>
<dbReference type="EC" id="2.4.1.18" evidence="9"/>
<name>A0A3S3AH00_9NOCA</name>
<organism evidence="12 13">
    <name type="scientific">Prescottella agglutinans</name>
    <dbReference type="NCBI Taxonomy" id="1644129"/>
    <lineage>
        <taxon>Bacteria</taxon>
        <taxon>Bacillati</taxon>
        <taxon>Actinomycetota</taxon>
        <taxon>Actinomycetes</taxon>
        <taxon>Mycobacteriales</taxon>
        <taxon>Nocardiaceae</taxon>
        <taxon>Prescottella</taxon>
    </lineage>
</organism>
<dbReference type="Pfam" id="PF00128">
    <property type="entry name" value="Alpha-amylase"/>
    <property type="match status" value="1"/>
</dbReference>
<comment type="catalytic activity">
    <reaction evidence="1 9">
        <text>Transfers a segment of a (1-&gt;4)-alpha-D-glucan chain to a primary hydroxy group in a similar glucan chain.</text>
        <dbReference type="EC" id="2.4.1.18"/>
    </reaction>
</comment>
<evidence type="ECO:0000313" key="13">
    <source>
        <dbReference type="Proteomes" id="UP000286208"/>
    </source>
</evidence>
<dbReference type="InterPro" id="IPR014756">
    <property type="entry name" value="Ig_E-set"/>
</dbReference>
<evidence type="ECO:0000256" key="6">
    <source>
        <dbReference type="ARBA" id="ARBA00022679"/>
    </source>
</evidence>
<dbReference type="Gene3D" id="2.60.40.10">
    <property type="entry name" value="Immunoglobulins"/>
    <property type="match status" value="2"/>
</dbReference>
<gene>
    <name evidence="9 12" type="primary">glgB</name>
    <name evidence="12" type="ORF">EGT67_10700</name>
</gene>
<keyword evidence="6 9" id="KW-0808">Transferase</keyword>
<dbReference type="Pfam" id="PF02922">
    <property type="entry name" value="CBM_48"/>
    <property type="match status" value="1"/>
</dbReference>
<dbReference type="HAMAP" id="MF_00685">
    <property type="entry name" value="GlgB"/>
    <property type="match status" value="1"/>
</dbReference>
<dbReference type="UniPathway" id="UPA00164"/>
<dbReference type="GO" id="GO:0005829">
    <property type="term" value="C:cytosol"/>
    <property type="evidence" value="ECO:0007669"/>
    <property type="project" value="TreeGrafter"/>
</dbReference>
<dbReference type="NCBIfam" id="NF008967">
    <property type="entry name" value="PRK12313.1"/>
    <property type="match status" value="1"/>
</dbReference>
<sequence>MTSPATVCPPDPHDLTLLAQGTHHDPHAVLGAHARPDGTVVRALRPGAESVSVRIGGRDHPLHRVAHDVFSALLPVRDLADYRLVVTYPGDHVVVTADGYRFLPTLGELDLHLFGEGRHERLWDILGAHPRTYETPDGVVHGTSFAVWAPAARGVSVLGEFDLWGGRTFPLRVLGSTGVWEVFVPDVGVGEMYKFRVHGRDGSVRDKADPMAFATEVPPANASVVTQSTHRWSDDEWMTARAGLEPSREPMSVYEVHLGSWRPGLSYTELADELSRYIIESGFTHVELLPVAEHPYGGSWGYQVTSYYAPTARFGTPDDFRAFVDRLHRAGIGVIVDWVPAHFPKDEWALARFDGTPLYEHADPQRGEQLDWGTYVFDFGRREVRNFLVANALFWFDEFHVDGLRVDAVASMLYLDYSRPSGQWTPNVHGGRENLEAVAFLQEMNATVHKLHRGVVTIAEESTAWPGVTRNTNVGGLGFTMKWNMGWMHDTIGYLRRDPIHRSFHHNEITFSLMYAWSETYLLPISHDEVVHGKGTLWSRMPGDDHVKAAGVRALLAYMWAHPGKQLLFMGQEFGQGSEWSEEHGLDWRELEDPATGDLHRGIQQLVCDLNAAYRSTPALWTLDTSPGGYSWIDANDTENNVLSFLRYGSDGSIVACLFNFSGSAHSNYRVGLPEPGTWSEILNTDARDFCGSGIGNFGAVTAIEHPWHGRPASAEVTLPASAAIWMRLER</sequence>
<dbReference type="InterPro" id="IPR017853">
    <property type="entry name" value="GH"/>
</dbReference>
<reference evidence="12 13" key="1">
    <citation type="submission" date="2018-11" db="EMBL/GenBank/DDBJ databases">
        <title>Rhodococcus spongicola sp. nov. and Rhodococcus xishaensis sp. nov. from marine sponges.</title>
        <authorList>
            <person name="Li L."/>
            <person name="Lin H.W."/>
        </authorList>
    </citation>
    <scope>NUCLEOTIDE SEQUENCE [LARGE SCALE GENOMIC DNA]</scope>
    <source>
        <strain evidence="12 13">CCTCC AB2014297</strain>
    </source>
</reference>
<dbReference type="InterPro" id="IPR044143">
    <property type="entry name" value="GlgB_N_E_set_prok"/>
</dbReference>
<comment type="pathway">
    <text evidence="2 9">Glycan biosynthesis; glycogen biosynthesis.</text>
</comment>
<keyword evidence="7 9" id="KW-0320">Glycogen biosynthesis</keyword>
<dbReference type="RefSeq" id="WP_127916041.1">
    <property type="nucleotide sequence ID" value="NZ_RKLP01000004.1"/>
</dbReference>
<evidence type="ECO:0000313" key="12">
    <source>
        <dbReference type="EMBL" id="RVW09899.1"/>
    </source>
</evidence>
<dbReference type="InterPro" id="IPR054169">
    <property type="entry name" value="GlgB_N"/>
</dbReference>
<evidence type="ECO:0000256" key="3">
    <source>
        <dbReference type="ARBA" id="ARBA00009000"/>
    </source>
</evidence>
<evidence type="ECO:0000256" key="2">
    <source>
        <dbReference type="ARBA" id="ARBA00004964"/>
    </source>
</evidence>
<dbReference type="OrthoDB" id="9800174at2"/>
<evidence type="ECO:0000256" key="4">
    <source>
        <dbReference type="ARBA" id="ARBA00022600"/>
    </source>
</evidence>
<evidence type="ECO:0000256" key="7">
    <source>
        <dbReference type="ARBA" id="ARBA00023056"/>
    </source>
</evidence>
<dbReference type="InterPro" id="IPR006407">
    <property type="entry name" value="GlgB"/>
</dbReference>
<evidence type="ECO:0000256" key="9">
    <source>
        <dbReference type="HAMAP-Rule" id="MF_00685"/>
    </source>
</evidence>
<dbReference type="InterPro" id="IPR006048">
    <property type="entry name" value="A-amylase/branching_C"/>
</dbReference>
<dbReference type="FunFam" id="3.20.20.80:FF:000003">
    <property type="entry name" value="1,4-alpha-glucan branching enzyme GlgB"/>
    <property type="match status" value="1"/>
</dbReference>
<dbReference type="SMART" id="SM00642">
    <property type="entry name" value="Aamy"/>
    <property type="match status" value="1"/>
</dbReference>
<comment type="function">
    <text evidence="9">Catalyzes the formation of the alpha-1,6-glucosidic linkages in glycogen by scission of a 1,4-alpha-linked oligosaccharide from growing alpha-1,4-glucan chains and the subsequent attachment of the oligosaccharide to the alpha-1,6 position.</text>
</comment>
<dbReference type="Gene3D" id="2.60.40.1180">
    <property type="entry name" value="Golgi alpha-mannosidase II"/>
    <property type="match status" value="1"/>
</dbReference>
<dbReference type="PIRSF" id="PIRSF000463">
    <property type="entry name" value="GlgB"/>
    <property type="match status" value="1"/>
</dbReference>
<comment type="caution">
    <text evidence="12">The sequence shown here is derived from an EMBL/GenBank/DDBJ whole genome shotgun (WGS) entry which is preliminary data.</text>
</comment>
<evidence type="ECO:0000256" key="5">
    <source>
        <dbReference type="ARBA" id="ARBA00022676"/>
    </source>
</evidence>
<feature type="active site" description="Nucleophile" evidence="9 10">
    <location>
        <position position="407"/>
    </location>
</feature>
<comment type="similarity">
    <text evidence="3 9">Belongs to the glycosyl hydrolase 13 family. GlgB subfamily.</text>
</comment>
<evidence type="ECO:0000256" key="1">
    <source>
        <dbReference type="ARBA" id="ARBA00000826"/>
    </source>
</evidence>
<dbReference type="FunFam" id="2.60.40.1180:FF:000002">
    <property type="entry name" value="1,4-alpha-glucan branching enzyme GlgB"/>
    <property type="match status" value="1"/>
</dbReference>
<keyword evidence="5 9" id="KW-0328">Glycosyltransferase</keyword>
<proteinExistence type="inferred from homology"/>
<dbReference type="InterPro" id="IPR013783">
    <property type="entry name" value="Ig-like_fold"/>
</dbReference>
<keyword evidence="4 9" id="KW-0321">Glycogen metabolism</keyword>
<dbReference type="GO" id="GO:0043169">
    <property type="term" value="F:cation binding"/>
    <property type="evidence" value="ECO:0007669"/>
    <property type="project" value="InterPro"/>
</dbReference>
<dbReference type="Gene3D" id="3.20.20.80">
    <property type="entry name" value="Glycosidases"/>
    <property type="match status" value="1"/>
</dbReference>
<dbReference type="InterPro" id="IPR037439">
    <property type="entry name" value="Branching_enzy"/>
</dbReference>
<dbReference type="Pfam" id="PF22019">
    <property type="entry name" value="GlgB_N"/>
    <property type="match status" value="1"/>
</dbReference>
<dbReference type="Proteomes" id="UP000286208">
    <property type="component" value="Unassembled WGS sequence"/>
</dbReference>
<dbReference type="SUPFAM" id="SSF81296">
    <property type="entry name" value="E set domains"/>
    <property type="match status" value="2"/>
</dbReference>
<feature type="domain" description="Glycosyl hydrolase family 13 catalytic" evidence="11">
    <location>
        <begin position="255"/>
        <end position="622"/>
    </location>
</feature>
<dbReference type="GO" id="GO:0004553">
    <property type="term" value="F:hydrolase activity, hydrolyzing O-glycosyl compounds"/>
    <property type="evidence" value="ECO:0007669"/>
    <property type="project" value="InterPro"/>
</dbReference>
<feature type="active site" description="Proton donor" evidence="9 10">
    <location>
        <position position="460"/>
    </location>
</feature>
<evidence type="ECO:0000256" key="8">
    <source>
        <dbReference type="ARBA" id="ARBA00023277"/>
    </source>
</evidence>
<dbReference type="SUPFAM" id="SSF51011">
    <property type="entry name" value="Glycosyl hydrolase domain"/>
    <property type="match status" value="1"/>
</dbReference>
<dbReference type="NCBIfam" id="NF003811">
    <property type="entry name" value="PRK05402.1"/>
    <property type="match status" value="1"/>
</dbReference>
<keyword evidence="13" id="KW-1185">Reference proteome</keyword>
<evidence type="ECO:0000259" key="11">
    <source>
        <dbReference type="SMART" id="SM00642"/>
    </source>
</evidence>
<dbReference type="GO" id="GO:0003844">
    <property type="term" value="F:1,4-alpha-glucan branching enzyme activity"/>
    <property type="evidence" value="ECO:0007669"/>
    <property type="project" value="UniProtKB-UniRule"/>
</dbReference>
<evidence type="ECO:0000256" key="10">
    <source>
        <dbReference type="PIRSR" id="PIRSR000463-1"/>
    </source>
</evidence>
<dbReference type="PANTHER" id="PTHR43651:SF3">
    <property type="entry name" value="1,4-ALPHA-GLUCAN-BRANCHING ENZYME"/>
    <property type="match status" value="1"/>
</dbReference>
<dbReference type="EMBL" id="RKLP01000004">
    <property type="protein sequence ID" value="RVW09899.1"/>
    <property type="molecule type" value="Genomic_DNA"/>
</dbReference>
<dbReference type="CDD" id="cd11322">
    <property type="entry name" value="AmyAc_Glg_BE"/>
    <property type="match status" value="1"/>
</dbReference>
<dbReference type="GO" id="GO:0005978">
    <property type="term" value="P:glycogen biosynthetic process"/>
    <property type="evidence" value="ECO:0007669"/>
    <property type="project" value="UniProtKB-UniRule"/>
</dbReference>
<dbReference type="SUPFAM" id="SSF51445">
    <property type="entry name" value="(Trans)glycosidases"/>
    <property type="match status" value="1"/>
</dbReference>
<dbReference type="InterPro" id="IPR006047">
    <property type="entry name" value="GH13_cat_dom"/>
</dbReference>
<dbReference type="PANTHER" id="PTHR43651">
    <property type="entry name" value="1,4-ALPHA-GLUCAN-BRANCHING ENZYME"/>
    <property type="match status" value="1"/>
</dbReference>
<dbReference type="NCBIfam" id="TIGR01515">
    <property type="entry name" value="branching_enzym"/>
    <property type="match status" value="1"/>
</dbReference>
<dbReference type="FunFam" id="2.60.40.10:FF:000169">
    <property type="entry name" value="1,4-alpha-glucan branching enzyme GlgB"/>
    <property type="match status" value="1"/>
</dbReference>
<dbReference type="InterPro" id="IPR013780">
    <property type="entry name" value="Glyco_hydro_b"/>
</dbReference>
<dbReference type="Pfam" id="PF02806">
    <property type="entry name" value="Alpha-amylase_C"/>
    <property type="match status" value="1"/>
</dbReference>
<dbReference type="AlphaFoldDB" id="A0A3S3AH00"/>
<comment type="subunit">
    <text evidence="9">Monomer.</text>
</comment>
<protein>
    <recommendedName>
        <fullName evidence="9">1,4-alpha-glucan branching enzyme GlgB</fullName>
        <ecNumber evidence="9">2.4.1.18</ecNumber>
    </recommendedName>
    <alternativeName>
        <fullName evidence="9">1,4-alpha-D-glucan:1,4-alpha-D-glucan 6-glucosyl-transferase</fullName>
    </alternativeName>
    <alternativeName>
        <fullName evidence="9">Alpha-(1-&gt;4)-glucan branching enzyme</fullName>
    </alternativeName>
    <alternativeName>
        <fullName evidence="9">Glycogen branching enzyme</fullName>
        <shortName evidence="9">BE</shortName>
    </alternativeName>
</protein>
<keyword evidence="8 9" id="KW-0119">Carbohydrate metabolism</keyword>